<comment type="caution">
    <text evidence="1">The sequence shown here is derived from an EMBL/GenBank/DDBJ whole genome shotgun (WGS) entry which is preliminary data.</text>
</comment>
<feature type="non-terminal residue" evidence="1">
    <location>
        <position position="57"/>
    </location>
</feature>
<reference evidence="1" key="1">
    <citation type="journal article" date="2014" name="Front. Microbiol.">
        <title>High frequency of phylogenetically diverse reductive dehalogenase-homologous genes in deep subseafloor sedimentary metagenomes.</title>
        <authorList>
            <person name="Kawai M."/>
            <person name="Futagami T."/>
            <person name="Toyoda A."/>
            <person name="Takaki Y."/>
            <person name="Nishi S."/>
            <person name="Hori S."/>
            <person name="Arai W."/>
            <person name="Tsubouchi T."/>
            <person name="Morono Y."/>
            <person name="Uchiyama I."/>
            <person name="Ito T."/>
            <person name="Fujiyama A."/>
            <person name="Inagaki F."/>
            <person name="Takami H."/>
        </authorList>
    </citation>
    <scope>NUCLEOTIDE SEQUENCE</scope>
    <source>
        <strain evidence="1">Expedition CK06-06</strain>
    </source>
</reference>
<proteinExistence type="predicted"/>
<name>X1E3R6_9ZZZZ</name>
<dbReference type="Gene3D" id="3.40.50.300">
    <property type="entry name" value="P-loop containing nucleotide triphosphate hydrolases"/>
    <property type="match status" value="1"/>
</dbReference>
<gene>
    <name evidence="1" type="ORF">S01H4_66873</name>
</gene>
<evidence type="ECO:0000313" key="1">
    <source>
        <dbReference type="EMBL" id="GAH27906.1"/>
    </source>
</evidence>
<dbReference type="EMBL" id="BART01041662">
    <property type="protein sequence ID" value="GAH27906.1"/>
    <property type="molecule type" value="Genomic_DNA"/>
</dbReference>
<dbReference type="AlphaFoldDB" id="X1E3R6"/>
<organism evidence="1">
    <name type="scientific">marine sediment metagenome</name>
    <dbReference type="NCBI Taxonomy" id="412755"/>
    <lineage>
        <taxon>unclassified sequences</taxon>
        <taxon>metagenomes</taxon>
        <taxon>ecological metagenomes</taxon>
    </lineage>
</organism>
<accession>X1E3R6</accession>
<sequence length="57" mass="6447">TLNKSEHEFTLSKDYGSGVIAFRNLDDPSKYQSAEFAAIAVDELTKNSKETFDFLRT</sequence>
<feature type="non-terminal residue" evidence="1">
    <location>
        <position position="1"/>
    </location>
</feature>
<protein>
    <submittedName>
        <fullName evidence="1">Uncharacterized protein</fullName>
    </submittedName>
</protein>
<dbReference type="InterPro" id="IPR027417">
    <property type="entry name" value="P-loop_NTPase"/>
</dbReference>